<keyword evidence="3" id="KW-0472">Membrane</keyword>
<keyword evidence="3" id="KW-1133">Transmembrane helix</keyword>
<dbReference type="RefSeq" id="WP_080050836.1">
    <property type="nucleotide sequence ID" value="NZ_CP020100.1"/>
</dbReference>
<keyword evidence="3" id="KW-0812">Transmembrane</keyword>
<dbReference type="KEGG" id="ppha:BVH74_14810"/>
<accession>A0A1V0B7N3</accession>
<evidence type="ECO:0000256" key="2">
    <source>
        <dbReference type="SAM" id="MobiDB-lite"/>
    </source>
</evidence>
<keyword evidence="1" id="KW-0175">Coiled coil</keyword>
<reference evidence="4 5" key="1">
    <citation type="submission" date="2017-03" db="EMBL/GenBank/DDBJ databases">
        <title>Complete genome sequence of the novel DNRA strain Pseudomonas sp. S-6-2 isolated from Chinese polluted river sediment. Journal of Biotechnology.</title>
        <authorList>
            <person name="Li J."/>
            <person name="Xiang F."/>
            <person name="Wang L."/>
            <person name="Xi L."/>
            <person name="Liu J."/>
        </authorList>
    </citation>
    <scope>NUCLEOTIDE SEQUENCE [LARGE SCALE GENOMIC DNA]</scope>
    <source>
        <strain evidence="4 5">S-6-2</strain>
    </source>
</reference>
<feature type="region of interest" description="Disordered" evidence="2">
    <location>
        <begin position="1"/>
        <end position="24"/>
    </location>
</feature>
<feature type="coiled-coil region" evidence="1">
    <location>
        <begin position="199"/>
        <end position="233"/>
    </location>
</feature>
<protein>
    <submittedName>
        <fullName evidence="4">Uncharacterized protein</fullName>
    </submittedName>
</protein>
<proteinExistence type="predicted"/>
<dbReference type="Proteomes" id="UP000243488">
    <property type="component" value="Chromosome"/>
</dbReference>
<organism evidence="4 5">
    <name type="scientific">Halopseudomonas phragmitis</name>
    <dbReference type="NCBI Taxonomy" id="1931241"/>
    <lineage>
        <taxon>Bacteria</taxon>
        <taxon>Pseudomonadati</taxon>
        <taxon>Pseudomonadota</taxon>
        <taxon>Gammaproteobacteria</taxon>
        <taxon>Pseudomonadales</taxon>
        <taxon>Pseudomonadaceae</taxon>
        <taxon>Halopseudomonas</taxon>
    </lineage>
</organism>
<evidence type="ECO:0000256" key="3">
    <source>
        <dbReference type="SAM" id="Phobius"/>
    </source>
</evidence>
<feature type="compositionally biased region" description="Polar residues" evidence="2">
    <location>
        <begin position="1"/>
        <end position="12"/>
    </location>
</feature>
<gene>
    <name evidence="4" type="ORF">BVH74_14810</name>
</gene>
<evidence type="ECO:0000313" key="4">
    <source>
        <dbReference type="EMBL" id="AQZ95943.1"/>
    </source>
</evidence>
<keyword evidence="5" id="KW-1185">Reference proteome</keyword>
<feature type="transmembrane region" description="Helical" evidence="3">
    <location>
        <begin position="239"/>
        <end position="260"/>
    </location>
</feature>
<evidence type="ECO:0000313" key="5">
    <source>
        <dbReference type="Proteomes" id="UP000243488"/>
    </source>
</evidence>
<dbReference type="AlphaFoldDB" id="A0A1V0B7N3"/>
<dbReference type="STRING" id="1931241.BVH74_14810"/>
<evidence type="ECO:0000256" key="1">
    <source>
        <dbReference type="SAM" id="Coils"/>
    </source>
</evidence>
<name>A0A1V0B7N3_9GAMM</name>
<dbReference type="EMBL" id="CP020100">
    <property type="protein sequence ID" value="AQZ95943.1"/>
    <property type="molecule type" value="Genomic_DNA"/>
</dbReference>
<sequence>MSSAEQAPSQATREPAEKPVRNPFANAKPSDFYWIQLRPIFKGRQLAQTEVLAQVAVTHEQVASLELLRLQARIEGETPGGNLNTLEVLVDHKHQRLRFGPPEGIQMGPPQRGLAGFLLAQLIDWCQRNCPDYAVTPIMLHSADVATEELRLIRERLLKRAGFFIHYTDEAMSQGKAQANRASDLISSWNTELIQPLQVSELLRQLREQETANRKLQAELSTLQATLEHFKRNDLGHRFAIGCLIVFAVFQALMLLWVVLR</sequence>